<sequence length="144" mass="15351">MTDASVLAQHPPAVKVGGRRLSVNSRQHTHKPHVAPETDPSDSPSSSSRISSEPPAIVAFDDYPRPADPGLAQQHQDSDEPVQRHDKKHKEYNEAPLSQNKKHDHAGGGKGEDNTMPTRDHHGPGGKSFGAGGRISQPAGNLGI</sequence>
<evidence type="ECO:0000256" key="1">
    <source>
        <dbReference type="SAM" id="MobiDB-lite"/>
    </source>
</evidence>
<feature type="compositionally biased region" description="Low complexity" evidence="1">
    <location>
        <begin position="41"/>
        <end position="55"/>
    </location>
</feature>
<accession>A0A6A4HFW2</accession>
<dbReference type="Proteomes" id="UP000799118">
    <property type="component" value="Unassembled WGS sequence"/>
</dbReference>
<dbReference type="EMBL" id="ML769497">
    <property type="protein sequence ID" value="KAE9397432.1"/>
    <property type="molecule type" value="Genomic_DNA"/>
</dbReference>
<keyword evidence="3" id="KW-1185">Reference proteome</keyword>
<evidence type="ECO:0000313" key="3">
    <source>
        <dbReference type="Proteomes" id="UP000799118"/>
    </source>
</evidence>
<organism evidence="2 3">
    <name type="scientific">Gymnopus androsaceus JB14</name>
    <dbReference type="NCBI Taxonomy" id="1447944"/>
    <lineage>
        <taxon>Eukaryota</taxon>
        <taxon>Fungi</taxon>
        <taxon>Dikarya</taxon>
        <taxon>Basidiomycota</taxon>
        <taxon>Agaricomycotina</taxon>
        <taxon>Agaricomycetes</taxon>
        <taxon>Agaricomycetidae</taxon>
        <taxon>Agaricales</taxon>
        <taxon>Marasmiineae</taxon>
        <taxon>Omphalotaceae</taxon>
        <taxon>Gymnopus</taxon>
    </lineage>
</organism>
<dbReference type="OrthoDB" id="3228420at2759"/>
<protein>
    <submittedName>
        <fullName evidence="2">Uncharacterized protein</fullName>
    </submittedName>
</protein>
<evidence type="ECO:0000313" key="2">
    <source>
        <dbReference type="EMBL" id="KAE9397432.1"/>
    </source>
</evidence>
<dbReference type="AlphaFoldDB" id="A0A6A4HFW2"/>
<feature type="compositionally biased region" description="Basic and acidic residues" evidence="1">
    <location>
        <begin position="76"/>
        <end position="93"/>
    </location>
</feature>
<name>A0A6A4HFW2_9AGAR</name>
<gene>
    <name evidence="2" type="ORF">BT96DRAFT_1020798</name>
</gene>
<proteinExistence type="predicted"/>
<feature type="compositionally biased region" description="Basic and acidic residues" evidence="1">
    <location>
        <begin position="105"/>
        <end position="123"/>
    </location>
</feature>
<feature type="region of interest" description="Disordered" evidence="1">
    <location>
        <begin position="1"/>
        <end position="144"/>
    </location>
</feature>
<reference evidence="2" key="1">
    <citation type="journal article" date="2019" name="Environ. Microbiol.">
        <title>Fungal ecological strategies reflected in gene transcription - a case study of two litter decomposers.</title>
        <authorList>
            <person name="Barbi F."/>
            <person name="Kohler A."/>
            <person name="Barry K."/>
            <person name="Baskaran P."/>
            <person name="Daum C."/>
            <person name="Fauchery L."/>
            <person name="Ihrmark K."/>
            <person name="Kuo A."/>
            <person name="LaButti K."/>
            <person name="Lipzen A."/>
            <person name="Morin E."/>
            <person name="Grigoriev I.V."/>
            <person name="Henrissat B."/>
            <person name="Lindahl B."/>
            <person name="Martin F."/>
        </authorList>
    </citation>
    <scope>NUCLEOTIDE SEQUENCE</scope>
    <source>
        <strain evidence="2">JB14</strain>
    </source>
</reference>